<reference evidence="10" key="1">
    <citation type="submission" date="2019-09" db="UniProtKB">
        <authorList>
            <consortium name="WormBaseParasite"/>
        </authorList>
    </citation>
    <scope>IDENTIFICATION</scope>
</reference>
<dbReference type="WBParaSite" id="HPBE_0002486401-mRNA-1">
    <property type="protein sequence ID" value="HPBE_0002486401-mRNA-1"/>
    <property type="gene ID" value="HPBE_0002486401"/>
</dbReference>
<proteinExistence type="inferred from homology"/>
<evidence type="ECO:0000256" key="6">
    <source>
        <dbReference type="ARBA" id="ARBA00023004"/>
    </source>
</evidence>
<dbReference type="Gene3D" id="1.10.630.10">
    <property type="entry name" value="Cytochrome P450"/>
    <property type="match status" value="1"/>
</dbReference>
<dbReference type="Proteomes" id="UP000050761">
    <property type="component" value="Unassembled WGS sequence"/>
</dbReference>
<dbReference type="PRINTS" id="PR00464">
    <property type="entry name" value="EP450II"/>
</dbReference>
<evidence type="ECO:0000256" key="4">
    <source>
        <dbReference type="ARBA" id="ARBA00022723"/>
    </source>
</evidence>
<organism evidence="9 10">
    <name type="scientific">Heligmosomoides polygyrus</name>
    <name type="common">Parasitic roundworm</name>
    <dbReference type="NCBI Taxonomy" id="6339"/>
    <lineage>
        <taxon>Eukaryota</taxon>
        <taxon>Metazoa</taxon>
        <taxon>Ecdysozoa</taxon>
        <taxon>Nematoda</taxon>
        <taxon>Chromadorea</taxon>
        <taxon>Rhabditida</taxon>
        <taxon>Rhabditina</taxon>
        <taxon>Rhabditomorpha</taxon>
        <taxon>Strongyloidea</taxon>
        <taxon>Heligmosomidae</taxon>
        <taxon>Heligmosomoides</taxon>
    </lineage>
</organism>
<dbReference type="InterPro" id="IPR001128">
    <property type="entry name" value="Cyt_P450"/>
</dbReference>
<evidence type="ECO:0000256" key="2">
    <source>
        <dbReference type="ARBA" id="ARBA00010617"/>
    </source>
</evidence>
<dbReference type="InterPro" id="IPR036396">
    <property type="entry name" value="Cyt_P450_sf"/>
</dbReference>
<protein>
    <submittedName>
        <fullName evidence="10">Cytochrome P450</fullName>
    </submittedName>
</protein>
<dbReference type="GO" id="GO:0016705">
    <property type="term" value="F:oxidoreductase activity, acting on paired donors, with incorporation or reduction of molecular oxygen"/>
    <property type="evidence" value="ECO:0007669"/>
    <property type="project" value="InterPro"/>
</dbReference>
<keyword evidence="8" id="KW-1133">Transmembrane helix</keyword>
<evidence type="ECO:0000313" key="10">
    <source>
        <dbReference type="WBParaSite" id="HPBE_0002486401-mRNA-1"/>
    </source>
</evidence>
<dbReference type="GO" id="GO:0005506">
    <property type="term" value="F:iron ion binding"/>
    <property type="evidence" value="ECO:0007669"/>
    <property type="project" value="InterPro"/>
</dbReference>
<dbReference type="InterPro" id="IPR002402">
    <property type="entry name" value="Cyt_P450_E_grp-II"/>
</dbReference>
<accession>A0A183GQ94</accession>
<keyword evidence="3" id="KW-0349">Heme</keyword>
<evidence type="ECO:0000256" key="5">
    <source>
        <dbReference type="ARBA" id="ARBA00023002"/>
    </source>
</evidence>
<keyword evidence="7" id="KW-0503">Monooxygenase</keyword>
<dbReference type="AlphaFoldDB" id="A0A183GQ94"/>
<evidence type="ECO:0000256" key="3">
    <source>
        <dbReference type="ARBA" id="ARBA00022617"/>
    </source>
</evidence>
<keyword evidence="8" id="KW-0472">Membrane</keyword>
<evidence type="ECO:0000256" key="7">
    <source>
        <dbReference type="ARBA" id="ARBA00023033"/>
    </source>
</evidence>
<evidence type="ECO:0000256" key="8">
    <source>
        <dbReference type="SAM" id="Phobius"/>
    </source>
</evidence>
<comment type="similarity">
    <text evidence="2">Belongs to the cytochrome P450 family.</text>
</comment>
<dbReference type="GO" id="GO:0004497">
    <property type="term" value="F:monooxygenase activity"/>
    <property type="evidence" value="ECO:0007669"/>
    <property type="project" value="UniProtKB-KW"/>
</dbReference>
<dbReference type="InterPro" id="IPR050196">
    <property type="entry name" value="Cytochrome_P450_Monoox"/>
</dbReference>
<keyword evidence="6" id="KW-0408">Iron</keyword>
<dbReference type="Pfam" id="PF00067">
    <property type="entry name" value="p450"/>
    <property type="match status" value="1"/>
</dbReference>
<evidence type="ECO:0000256" key="1">
    <source>
        <dbReference type="ARBA" id="ARBA00001971"/>
    </source>
</evidence>
<dbReference type="PANTHER" id="PTHR24291">
    <property type="entry name" value="CYTOCHROME P450 FAMILY 4"/>
    <property type="match status" value="1"/>
</dbReference>
<name>A0A183GQ94_HELPZ</name>
<comment type="cofactor">
    <cofactor evidence="1">
        <name>heme</name>
        <dbReference type="ChEBI" id="CHEBI:30413"/>
    </cofactor>
</comment>
<evidence type="ECO:0000313" key="9">
    <source>
        <dbReference type="Proteomes" id="UP000050761"/>
    </source>
</evidence>
<dbReference type="GO" id="GO:0020037">
    <property type="term" value="F:heme binding"/>
    <property type="evidence" value="ECO:0007669"/>
    <property type="project" value="InterPro"/>
</dbReference>
<feature type="transmembrane region" description="Helical" evidence="8">
    <location>
        <begin position="23"/>
        <end position="44"/>
    </location>
</feature>
<keyword evidence="8" id="KW-0812">Transmembrane</keyword>
<dbReference type="SUPFAM" id="SSF48264">
    <property type="entry name" value="Cytochrome P450"/>
    <property type="match status" value="1"/>
</dbReference>
<keyword evidence="9" id="KW-1185">Reference proteome</keyword>
<dbReference type="PANTHER" id="PTHR24291:SF146">
    <property type="entry name" value="CYTOCHROME P450"/>
    <property type="match status" value="1"/>
</dbReference>
<keyword evidence="4" id="KW-0479">Metal-binding</keyword>
<sequence length="272" mass="31650">LNGKWETLVRFPFDSAPERNVTIWKTMALLLLVPIFLLYILFAFRRQIVQLWRLNRRCTEALKKIPGPPCLPIIGAAHQFKWSNVGKCFTLLFPTKNSPKRKCCSEFSYQMEDWGRQYLMHENHYWGMVKVWVGPVPLVFCGTQESIRPILESTMNISKPNQYDIISEWIGTGLLTSTNEKWFQRRKLLTPTFHFNILQGYHDIFAQQGEILVDLVAKEEGFFDLFPYIKRCALDIICETAMGTAINSQTGGSNEYVHAVQRLSSSIWNYQR</sequence>
<keyword evidence="5" id="KW-0560">Oxidoreductase</keyword>